<gene>
    <name evidence="2" type="ORF">EZS27_022245</name>
</gene>
<sequence length="71" mass="8433">MIKPLSIIFYKDNKKQQSIKLFINKKLTSNFKPLLIVSICLIFFVFIKIYPYTRSAFSQPEKELFSIPKMI</sequence>
<protein>
    <submittedName>
        <fullName evidence="2">Uncharacterized protein</fullName>
    </submittedName>
</protein>
<evidence type="ECO:0000256" key="1">
    <source>
        <dbReference type="SAM" id="Phobius"/>
    </source>
</evidence>
<keyword evidence="1" id="KW-0472">Membrane</keyword>
<comment type="caution">
    <text evidence="2">The sequence shown here is derived from an EMBL/GenBank/DDBJ whole genome shotgun (WGS) entry which is preliminary data.</text>
</comment>
<name>A0A5J4R5T0_9ZZZZ</name>
<feature type="transmembrane region" description="Helical" evidence="1">
    <location>
        <begin position="34"/>
        <end position="52"/>
    </location>
</feature>
<evidence type="ECO:0000313" key="2">
    <source>
        <dbReference type="EMBL" id="KAA6328895.1"/>
    </source>
</evidence>
<keyword evidence="1" id="KW-1133">Transmembrane helix</keyword>
<dbReference type="AlphaFoldDB" id="A0A5J4R5T0"/>
<keyword evidence="1" id="KW-0812">Transmembrane</keyword>
<proteinExistence type="predicted"/>
<dbReference type="EMBL" id="SNRY01001736">
    <property type="protein sequence ID" value="KAA6328895.1"/>
    <property type="molecule type" value="Genomic_DNA"/>
</dbReference>
<feature type="non-terminal residue" evidence="2">
    <location>
        <position position="71"/>
    </location>
</feature>
<organism evidence="2">
    <name type="scientific">termite gut metagenome</name>
    <dbReference type="NCBI Taxonomy" id="433724"/>
    <lineage>
        <taxon>unclassified sequences</taxon>
        <taxon>metagenomes</taxon>
        <taxon>organismal metagenomes</taxon>
    </lineage>
</organism>
<accession>A0A5J4R5T0</accession>
<reference evidence="2" key="1">
    <citation type="submission" date="2019-03" db="EMBL/GenBank/DDBJ databases">
        <title>Single cell metagenomics reveals metabolic interactions within the superorganism composed of flagellate Streblomastix strix and complex community of Bacteroidetes bacteria on its surface.</title>
        <authorList>
            <person name="Treitli S.C."/>
            <person name="Kolisko M."/>
            <person name="Husnik F."/>
            <person name="Keeling P."/>
            <person name="Hampl V."/>
        </authorList>
    </citation>
    <scope>NUCLEOTIDE SEQUENCE</scope>
    <source>
        <strain evidence="2">STM</strain>
    </source>
</reference>